<dbReference type="InterPro" id="IPR027417">
    <property type="entry name" value="P-loop_NTPase"/>
</dbReference>
<accession>A0A2A4JMT8</accession>
<feature type="domain" description="UTP25 NTP hydrolase-like" evidence="8">
    <location>
        <begin position="279"/>
        <end position="541"/>
    </location>
</feature>
<proteinExistence type="inferred from homology"/>
<feature type="domain" description="UTP25 C-terminal" evidence="7">
    <location>
        <begin position="551"/>
        <end position="737"/>
    </location>
</feature>
<organism evidence="9">
    <name type="scientific">Heliothis virescens</name>
    <name type="common">Tobacco budworm moth</name>
    <dbReference type="NCBI Taxonomy" id="7102"/>
    <lineage>
        <taxon>Eukaryota</taxon>
        <taxon>Metazoa</taxon>
        <taxon>Ecdysozoa</taxon>
        <taxon>Arthropoda</taxon>
        <taxon>Hexapoda</taxon>
        <taxon>Insecta</taxon>
        <taxon>Pterygota</taxon>
        <taxon>Neoptera</taxon>
        <taxon>Endopterygota</taxon>
        <taxon>Lepidoptera</taxon>
        <taxon>Glossata</taxon>
        <taxon>Ditrysia</taxon>
        <taxon>Noctuoidea</taxon>
        <taxon>Noctuidae</taxon>
        <taxon>Heliothinae</taxon>
        <taxon>Heliothis</taxon>
    </lineage>
</organism>
<reference evidence="9" key="1">
    <citation type="submission" date="2017-09" db="EMBL/GenBank/DDBJ databases">
        <title>Contemporary evolution of a Lepidopteran species, Heliothis virescens, in response to modern agricultural practices.</title>
        <authorList>
            <person name="Fritz M.L."/>
            <person name="Deyonke A.M."/>
            <person name="Papanicolaou A."/>
            <person name="Micinski S."/>
            <person name="Westbrook J."/>
            <person name="Gould F."/>
        </authorList>
    </citation>
    <scope>NUCLEOTIDE SEQUENCE [LARGE SCALE GENOMIC DNA]</scope>
    <source>
        <strain evidence="9">HvINT-</strain>
        <tissue evidence="9">Whole body</tissue>
    </source>
</reference>
<dbReference type="GO" id="GO:0019843">
    <property type="term" value="F:rRNA binding"/>
    <property type="evidence" value="ECO:0007669"/>
    <property type="project" value="TreeGrafter"/>
</dbReference>
<feature type="region of interest" description="Disordered" evidence="6">
    <location>
        <begin position="53"/>
        <end position="150"/>
    </location>
</feature>
<keyword evidence="3" id="KW-0539">Nucleus</keyword>
<dbReference type="PANTHER" id="PTHR12933">
    <property type="entry name" value="ORF PROTEIN-RELATED"/>
    <property type="match status" value="1"/>
</dbReference>
<gene>
    <name evidence="9" type="ORF">B5V51_214</name>
</gene>
<dbReference type="PANTHER" id="PTHR12933:SF0">
    <property type="entry name" value="U3 SMALL NUCLEOLAR RNA-ASSOCIATED PROTEIN 25 HOMOLOG"/>
    <property type="match status" value="1"/>
</dbReference>
<dbReference type="InterPro" id="IPR053940">
    <property type="entry name" value="UTP25_NTPase-like"/>
</dbReference>
<evidence type="ECO:0000259" key="7">
    <source>
        <dbReference type="Pfam" id="PF06862"/>
    </source>
</evidence>
<dbReference type="GO" id="GO:0032040">
    <property type="term" value="C:small-subunit processome"/>
    <property type="evidence" value="ECO:0007669"/>
    <property type="project" value="TreeGrafter"/>
</dbReference>
<dbReference type="STRING" id="7102.A0A2A4JMT8"/>
<evidence type="ECO:0000259" key="8">
    <source>
        <dbReference type="Pfam" id="PF22916"/>
    </source>
</evidence>
<feature type="compositionally biased region" description="Acidic residues" evidence="6">
    <location>
        <begin position="94"/>
        <end position="108"/>
    </location>
</feature>
<dbReference type="GO" id="GO:0034511">
    <property type="term" value="F:U3 snoRNA binding"/>
    <property type="evidence" value="ECO:0007669"/>
    <property type="project" value="InterPro"/>
</dbReference>
<sequence>MKKGKKFVRRKKDSFKPTTKKKRKAAEEKIVNKKAIFNRYKNAQKIAEELEKKKKMEEKLQQRQTYSESEEEEDAYDKLLSCFSNKNNRTVVQSDDESSGSGEDEEMLDINKGEVDGTDTDDQESTKGDDSDADGEAPLGDDDIQTEEDVNDDPFTKHVQYDVGHELLVSLTSTPPSVETTTKTWPVLGKLTVHIPQPIVTLSKKVKPKVSILEESTYAPTGTVPTLANKVDFQQLHIKPQIQGNIVSANKSNLIKRDLELTEVFTPLQNELFSIFNNYQDLYYPERSFTNAEEVRYAYCLHIVNHMLKTRTKILHHNAKLSKKNDLSDEYRDQGLVRPKVLIMVPFKDAAYRIVKTLIEILVPKGAGEVVNKKRFEDDFTGGELIMPRKNPKPEDYELIFSGNTEDTFRLGMTVTKKTLKLYTDFYSSDIIITSPLGLRMIVGAEGEEDRDYDFLASIEILVMDQADVFLMQNWDHLLHVLDHFHLQPKKTHNTDFSRVRSWAVNGWAKYYRQTLIFSSVALPEIKSLINKKCHNYAGKVFVENPTDVGSIQQVLVQVPQVFHRFSAANPLESVEARFQYFIKEILPKQRDTLMSHTLIYVPSYFDYVQIRNYFKKEDIGFVQICEYSKDAKIARARDMFFHTEAHFMLYSERVHFFRRFRIKGIRHIIFYQPPTYPHFFSEMCNLMQEMNQNKFGGSECNMTVSVLYCQYDAPRLAALLGRSRVSRLLRSDTNVHMVRSWAVNGWAKYYRQTLIFSSVALPEIKSLINKKCHNYAGKVFVENPTDVGSIQQVLVQVPQVFHRFSAANPLESVEARFQYFIKEILPKQRDTLMSHTLIYVPSYFDYVQIRNYFKKEDIGFVQICEYSKDAKIARARDMFFHTEAHFMLYSERVHFFRRFRIKGIRHIIFYQPPTYPHFFSEMCNLMQEMNQNKFGGSECNMTVSVLYCQYDAPRLAALLGRSRVSRLLRSDTNVHMFVTGDH</sequence>
<dbReference type="EMBL" id="NWSH01001030">
    <property type="protein sequence ID" value="PCG73038.1"/>
    <property type="molecule type" value="Genomic_DNA"/>
</dbReference>
<dbReference type="AlphaFoldDB" id="A0A2A4JMT8"/>
<dbReference type="Gene3D" id="3.40.50.300">
    <property type="entry name" value="P-loop containing nucleotide triphosphate hydrolases"/>
    <property type="match status" value="1"/>
</dbReference>
<feature type="compositionally biased region" description="Basic residues" evidence="6">
    <location>
        <begin position="1"/>
        <end position="24"/>
    </location>
</feature>
<dbReference type="Pfam" id="PF06862">
    <property type="entry name" value="Utp25_C"/>
    <property type="match status" value="2"/>
</dbReference>
<dbReference type="GO" id="GO:0000462">
    <property type="term" value="P:maturation of SSU-rRNA from tricistronic rRNA transcript (SSU-rRNA, 5.8S rRNA, LSU-rRNA)"/>
    <property type="evidence" value="ECO:0007669"/>
    <property type="project" value="TreeGrafter"/>
</dbReference>
<feature type="compositionally biased region" description="Polar residues" evidence="6">
    <location>
        <begin position="82"/>
        <end position="93"/>
    </location>
</feature>
<evidence type="ECO:0000256" key="5">
    <source>
        <dbReference type="ARBA" id="ARBA00032325"/>
    </source>
</evidence>
<name>A0A2A4JMT8_HELVI</name>
<dbReference type="InterPro" id="IPR053939">
    <property type="entry name" value="UTP25_C"/>
</dbReference>
<evidence type="ECO:0000313" key="9">
    <source>
        <dbReference type="EMBL" id="PCG73038.1"/>
    </source>
</evidence>
<evidence type="ECO:0000256" key="4">
    <source>
        <dbReference type="ARBA" id="ARBA00024421"/>
    </source>
</evidence>
<feature type="compositionally biased region" description="Acidic residues" evidence="6">
    <location>
        <begin position="131"/>
        <end position="150"/>
    </location>
</feature>
<dbReference type="InterPro" id="IPR010678">
    <property type="entry name" value="UTP25"/>
</dbReference>
<dbReference type="Pfam" id="PF22916">
    <property type="entry name" value="UTP25_NTPase-like"/>
    <property type="match status" value="1"/>
</dbReference>
<comment type="subcellular location">
    <subcellularLocation>
        <location evidence="1">Nucleus</location>
        <location evidence="1">Nucleolus</location>
    </subcellularLocation>
</comment>
<protein>
    <recommendedName>
        <fullName evidence="4">U3 small nucleolar RNA-associated protein 25 homolog</fullName>
    </recommendedName>
    <alternativeName>
        <fullName evidence="5">UTP25 small subunit processor component</fullName>
    </alternativeName>
</protein>
<evidence type="ECO:0000256" key="2">
    <source>
        <dbReference type="ARBA" id="ARBA00009223"/>
    </source>
</evidence>
<comment type="similarity">
    <text evidence="2">Belongs to the UTP25 family.</text>
</comment>
<comment type="caution">
    <text evidence="9">The sequence shown here is derived from an EMBL/GenBank/DDBJ whole genome shotgun (WGS) entry which is preliminary data.</text>
</comment>
<evidence type="ECO:0000256" key="1">
    <source>
        <dbReference type="ARBA" id="ARBA00004604"/>
    </source>
</evidence>
<evidence type="ECO:0000256" key="6">
    <source>
        <dbReference type="SAM" id="MobiDB-lite"/>
    </source>
</evidence>
<evidence type="ECO:0000256" key="3">
    <source>
        <dbReference type="ARBA" id="ARBA00023242"/>
    </source>
</evidence>
<feature type="region of interest" description="Disordered" evidence="6">
    <location>
        <begin position="1"/>
        <end position="27"/>
    </location>
</feature>
<feature type="domain" description="UTP25 C-terminal" evidence="7">
    <location>
        <begin position="790"/>
        <end position="978"/>
    </location>
</feature>